<accession>A0A1B6IMA4</accession>
<feature type="non-terminal residue" evidence="1">
    <location>
        <position position="1"/>
    </location>
</feature>
<proteinExistence type="predicted"/>
<gene>
    <name evidence="1" type="ORF">g.44660</name>
</gene>
<name>A0A1B6IMA4_9HEMI</name>
<dbReference type="AlphaFoldDB" id="A0A1B6IMA4"/>
<dbReference type="EMBL" id="GECU01019638">
    <property type="protein sequence ID" value="JAS88068.1"/>
    <property type="molecule type" value="Transcribed_RNA"/>
</dbReference>
<reference evidence="1" key="1">
    <citation type="submission" date="2015-11" db="EMBL/GenBank/DDBJ databases">
        <title>De novo transcriptome assembly of four potential Pierce s Disease insect vectors from Arizona vineyards.</title>
        <authorList>
            <person name="Tassone E.E."/>
        </authorList>
    </citation>
    <scope>NUCLEOTIDE SEQUENCE</scope>
</reference>
<sequence length="106" mass="12061">NLAVKSILRLVVQYEMQSLRCLQISYAHCVSFGVFLCFCLKNQGLLQQSTLVYTTYDTIQNLLVNLQFNLAVKSILRLVVQYEMQSLRCLQISYAHCGANEGKLGH</sequence>
<evidence type="ECO:0000313" key="1">
    <source>
        <dbReference type="EMBL" id="JAS88068.1"/>
    </source>
</evidence>
<organism evidence="1">
    <name type="scientific">Homalodisca liturata</name>
    <dbReference type="NCBI Taxonomy" id="320908"/>
    <lineage>
        <taxon>Eukaryota</taxon>
        <taxon>Metazoa</taxon>
        <taxon>Ecdysozoa</taxon>
        <taxon>Arthropoda</taxon>
        <taxon>Hexapoda</taxon>
        <taxon>Insecta</taxon>
        <taxon>Pterygota</taxon>
        <taxon>Neoptera</taxon>
        <taxon>Paraneoptera</taxon>
        <taxon>Hemiptera</taxon>
        <taxon>Auchenorrhyncha</taxon>
        <taxon>Membracoidea</taxon>
        <taxon>Cicadellidae</taxon>
        <taxon>Cicadellinae</taxon>
        <taxon>Proconiini</taxon>
        <taxon>Homalodisca</taxon>
    </lineage>
</organism>
<protein>
    <submittedName>
        <fullName evidence="1">Uncharacterized protein</fullName>
    </submittedName>
</protein>